<dbReference type="NCBIfam" id="TIGR00199">
    <property type="entry name" value="PncC_domain"/>
    <property type="match status" value="1"/>
</dbReference>
<organism evidence="2 3">
    <name type="scientific">gamma proteobacterium HTCC2207</name>
    <dbReference type="NCBI Taxonomy" id="314287"/>
    <lineage>
        <taxon>Bacteria</taxon>
        <taxon>Pseudomonadati</taxon>
        <taxon>Pseudomonadota</taxon>
        <taxon>Gammaproteobacteria</taxon>
        <taxon>Cellvibrionales</taxon>
        <taxon>Porticoccaceae</taxon>
        <taxon>SAR92 clade</taxon>
    </lineage>
</organism>
<dbReference type="Gene3D" id="3.90.950.20">
    <property type="entry name" value="CinA-like"/>
    <property type="match status" value="1"/>
</dbReference>
<dbReference type="Proteomes" id="UP000005555">
    <property type="component" value="Unassembled WGS sequence"/>
</dbReference>
<dbReference type="STRING" id="314287.GB2207_03759"/>
<evidence type="ECO:0000313" key="2">
    <source>
        <dbReference type="EMBL" id="EAS46722.1"/>
    </source>
</evidence>
<keyword evidence="3" id="KW-1185">Reference proteome</keyword>
<dbReference type="InterPro" id="IPR036653">
    <property type="entry name" value="CinA-like_C"/>
</dbReference>
<dbReference type="Pfam" id="PF02464">
    <property type="entry name" value="CinA"/>
    <property type="match status" value="1"/>
</dbReference>
<accession>Q1YR86</accession>
<dbReference type="HOGENOM" id="CLU_030805_1_1_6"/>
<comment type="caution">
    <text evidence="2">The sequence shown here is derived from an EMBL/GenBank/DDBJ whole genome shotgun (WGS) entry which is preliminary data.</text>
</comment>
<gene>
    <name evidence="2" type="ORF">GB2207_03759</name>
</gene>
<name>Q1YR86_9GAMM</name>
<sequence>MSKTINSLAETLGNALSQCDAKVTAAESCTGGGVAHAITGVAGSSKWFDCGFVTYANSAKQAMLGVPQEMLASQGAVSEAVVRSMVAGAAVAADADYAVAISGIAGPGGGTEDKPVGTVWFAWHSPAGVKAKKYLLAGDRAAVREQAIEISLQELLHQVTGCNTV</sequence>
<dbReference type="OrthoDB" id="9801454at2"/>
<reference evidence="2 3" key="1">
    <citation type="submission" date="2006-03" db="EMBL/GenBank/DDBJ databases">
        <authorList>
            <person name="Giovannoni S.J."/>
            <person name="Cho J.-C."/>
            <person name="Ferriera S."/>
            <person name="Johnson J."/>
            <person name="Kravitz S."/>
            <person name="Halpern A."/>
            <person name="Remington K."/>
            <person name="Beeson K."/>
            <person name="Tran B."/>
            <person name="Rogers Y.-H."/>
            <person name="Friedman R."/>
            <person name="Venter J.C."/>
        </authorList>
    </citation>
    <scope>NUCLEOTIDE SEQUENCE [LARGE SCALE GENOMIC DNA]</scope>
    <source>
        <strain evidence="2 3">HTCC2207</strain>
    </source>
</reference>
<feature type="domain" description="CinA C-terminal" evidence="1">
    <location>
        <begin position="6"/>
        <end position="157"/>
    </location>
</feature>
<dbReference type="SUPFAM" id="SSF142433">
    <property type="entry name" value="CinA-like"/>
    <property type="match status" value="1"/>
</dbReference>
<dbReference type="eggNOG" id="COG1546">
    <property type="taxonomic scope" value="Bacteria"/>
</dbReference>
<evidence type="ECO:0000313" key="3">
    <source>
        <dbReference type="Proteomes" id="UP000005555"/>
    </source>
</evidence>
<evidence type="ECO:0000259" key="1">
    <source>
        <dbReference type="Pfam" id="PF02464"/>
    </source>
</evidence>
<dbReference type="AlphaFoldDB" id="Q1YR86"/>
<dbReference type="EMBL" id="AAPI01000005">
    <property type="protein sequence ID" value="EAS46722.1"/>
    <property type="molecule type" value="Genomic_DNA"/>
</dbReference>
<proteinExistence type="predicted"/>
<dbReference type="InterPro" id="IPR008136">
    <property type="entry name" value="CinA_C"/>
</dbReference>
<protein>
    <submittedName>
        <fullName evidence="2">Competence/damage-inducible protein CinA domain protein</fullName>
    </submittedName>
</protein>